<keyword evidence="1" id="KW-0677">Repeat</keyword>
<dbReference type="SUPFAM" id="SSF48403">
    <property type="entry name" value="Ankyrin repeat"/>
    <property type="match status" value="2"/>
</dbReference>
<keyword evidence="2 3" id="KW-0040">ANK repeat</keyword>
<dbReference type="RefSeq" id="XP_070917202.1">
    <property type="nucleotide sequence ID" value="XM_071061101.1"/>
</dbReference>
<comment type="caution">
    <text evidence="5">The sequence shown here is derived from an EMBL/GenBank/DDBJ whole genome shotgun (WGS) entry which is preliminary data.</text>
</comment>
<evidence type="ECO:0000313" key="6">
    <source>
        <dbReference type="Proteomes" id="UP001628179"/>
    </source>
</evidence>
<feature type="repeat" description="ANK" evidence="3">
    <location>
        <begin position="491"/>
        <end position="523"/>
    </location>
</feature>
<evidence type="ECO:0000313" key="5">
    <source>
        <dbReference type="EMBL" id="GAB1315471.1"/>
    </source>
</evidence>
<evidence type="ECO:0000256" key="4">
    <source>
        <dbReference type="SAM" id="MobiDB-lite"/>
    </source>
</evidence>
<feature type="region of interest" description="Disordered" evidence="4">
    <location>
        <begin position="737"/>
        <end position="780"/>
    </location>
</feature>
<evidence type="ECO:0000256" key="2">
    <source>
        <dbReference type="ARBA" id="ARBA00023043"/>
    </source>
</evidence>
<dbReference type="PROSITE" id="PS50297">
    <property type="entry name" value="ANK_REP_REGION"/>
    <property type="match status" value="4"/>
</dbReference>
<dbReference type="Gene3D" id="1.25.40.20">
    <property type="entry name" value="Ankyrin repeat-containing domain"/>
    <property type="match status" value="4"/>
</dbReference>
<keyword evidence="6" id="KW-1185">Reference proteome</keyword>
<feature type="repeat" description="ANK" evidence="3">
    <location>
        <begin position="117"/>
        <end position="149"/>
    </location>
</feature>
<sequence>MNTYLHAGAALGVDPDHFRNVISVVDDETLDAQDDAGNTALHLAIRFGNVEVAEILLKHGASASLANKRGETPWHWLISLKEKDVKMLAFLMMDDADGLKSCALARNSQHDQYSVAHGGTPLHWAVDMRLRGMATTLLQHGADPLLEYRGVSPLGLAIQMNTAELLEDLLESVPEGRLDLLPPRSLTDWTNMQHAAKRSPADTDEEDIDTLLLQTAGLRPLHERLIYGGADWLADMIATIQTLHDHDYLPSWSEENDRARLETFRLLSFANTSGPEMIDGMINAVGIFPGGPEEVEDANNAAATFWKAALGAILESALPGMIHFAIGKVREYSPSSRLDDADALLHKYCASLSADVSVVESILKDCSSVDCTNSEERTPLMRAVRERNFEVATYLLERGADVNHSWVQEDGERMHILYEYIVNNTDVDVVPLKYLLEPMHPFPDKIPTLLIGPGSKDTVLHQACKDGNPVIIDYLFSKFGSMQQINQPGEGGFTALHHAVFNGHAELVMKLCRAGADANARSGTRDMLNRERSRPLDLCFRRATQGKDYLAHKYGLERTIEDRPANRFHVQRSIALYSAFAAAHDGLTRLLAVALRLVRNEMEASAYKDVDYPLLLTNLLWLVARRGHIGATRLLLKLGADIEQRSAKGLSLVHVVSWLGNAEMLYVLVKNGRADIEAEDAEGETAGSYSVKSNNLATIRMVKSLGGCFTVSRAGSERIFGFPINFNPRFIVRFKGEPSDDEISDKESGNDENGGDGDDDDDGEDEILETGADDEKALPT</sequence>
<proteinExistence type="predicted"/>
<dbReference type="Pfam" id="PF00023">
    <property type="entry name" value="Ank"/>
    <property type="match status" value="1"/>
</dbReference>
<name>A0ABQ0GCJ1_9PEZI</name>
<evidence type="ECO:0000256" key="3">
    <source>
        <dbReference type="PROSITE-ProRule" id="PRU00023"/>
    </source>
</evidence>
<dbReference type="Pfam" id="PF12796">
    <property type="entry name" value="Ank_2"/>
    <property type="match status" value="3"/>
</dbReference>
<dbReference type="InterPro" id="IPR002110">
    <property type="entry name" value="Ankyrin_rpt"/>
</dbReference>
<evidence type="ECO:0000256" key="1">
    <source>
        <dbReference type="ARBA" id="ARBA00022737"/>
    </source>
</evidence>
<feature type="compositionally biased region" description="Acidic residues" evidence="4">
    <location>
        <begin position="753"/>
        <end position="772"/>
    </location>
</feature>
<evidence type="ECO:0008006" key="7">
    <source>
        <dbReference type="Google" id="ProtNLM"/>
    </source>
</evidence>
<dbReference type="PROSITE" id="PS50088">
    <property type="entry name" value="ANK_REPEAT"/>
    <property type="match status" value="4"/>
</dbReference>
<reference evidence="5 6" key="1">
    <citation type="submission" date="2024-09" db="EMBL/GenBank/DDBJ databases">
        <title>Itraconazole resistance in Madurella fahalii resulting from another homologue of gene encoding cytochrome P450 14-alpha sterol demethylase (CYP51).</title>
        <authorList>
            <person name="Yoshioka I."/>
            <person name="Fahal A.H."/>
            <person name="Kaneko S."/>
            <person name="Yaguchi T."/>
        </authorList>
    </citation>
    <scope>NUCLEOTIDE SEQUENCE [LARGE SCALE GENOMIC DNA]</scope>
    <source>
        <strain evidence="5 6">IFM 68171</strain>
    </source>
</reference>
<dbReference type="InterPro" id="IPR051165">
    <property type="entry name" value="Multifunctional_ANK_Repeat"/>
</dbReference>
<dbReference type="PANTHER" id="PTHR24123:SF33">
    <property type="entry name" value="PROTEIN HOS4"/>
    <property type="match status" value="1"/>
</dbReference>
<dbReference type="PANTHER" id="PTHR24123">
    <property type="entry name" value="ANKYRIN REPEAT-CONTAINING"/>
    <property type="match status" value="1"/>
</dbReference>
<dbReference type="GeneID" id="98176424"/>
<feature type="repeat" description="ANK" evidence="3">
    <location>
        <begin position="36"/>
        <end position="68"/>
    </location>
</feature>
<dbReference type="Proteomes" id="UP001628179">
    <property type="component" value="Unassembled WGS sequence"/>
</dbReference>
<dbReference type="InterPro" id="IPR036770">
    <property type="entry name" value="Ankyrin_rpt-contain_sf"/>
</dbReference>
<protein>
    <recommendedName>
        <fullName evidence="7">Ankyrin repeat protein</fullName>
    </recommendedName>
</protein>
<gene>
    <name evidence="5" type="ORF">MFIFM68171_05681</name>
</gene>
<dbReference type="EMBL" id="BAAFSV010000003">
    <property type="protein sequence ID" value="GAB1315471.1"/>
    <property type="molecule type" value="Genomic_DNA"/>
</dbReference>
<feature type="repeat" description="ANK" evidence="3">
    <location>
        <begin position="375"/>
        <end position="403"/>
    </location>
</feature>
<organism evidence="5 6">
    <name type="scientific">Madurella fahalii</name>
    <dbReference type="NCBI Taxonomy" id="1157608"/>
    <lineage>
        <taxon>Eukaryota</taxon>
        <taxon>Fungi</taxon>
        <taxon>Dikarya</taxon>
        <taxon>Ascomycota</taxon>
        <taxon>Pezizomycotina</taxon>
        <taxon>Sordariomycetes</taxon>
        <taxon>Sordariomycetidae</taxon>
        <taxon>Sordariales</taxon>
        <taxon>Sordariales incertae sedis</taxon>
        <taxon>Madurella</taxon>
    </lineage>
</organism>
<accession>A0ABQ0GCJ1</accession>
<dbReference type="PRINTS" id="PR01415">
    <property type="entry name" value="ANKYRIN"/>
</dbReference>
<dbReference type="SMART" id="SM00248">
    <property type="entry name" value="ANK"/>
    <property type="match status" value="11"/>
</dbReference>